<dbReference type="AlphaFoldDB" id="A0A8J3QAZ6"/>
<protein>
    <submittedName>
        <fullName evidence="1">Uncharacterized protein</fullName>
    </submittedName>
</protein>
<dbReference type="EMBL" id="BONY01000037">
    <property type="protein sequence ID" value="GIH07503.1"/>
    <property type="molecule type" value="Genomic_DNA"/>
</dbReference>
<dbReference type="RefSeq" id="WP_203911292.1">
    <property type="nucleotide sequence ID" value="NZ_BONY01000037.1"/>
</dbReference>
<reference evidence="1" key="1">
    <citation type="submission" date="2021-01" db="EMBL/GenBank/DDBJ databases">
        <title>Whole genome shotgun sequence of Rhizocola hellebori NBRC 109834.</title>
        <authorList>
            <person name="Komaki H."/>
            <person name="Tamura T."/>
        </authorList>
    </citation>
    <scope>NUCLEOTIDE SEQUENCE</scope>
    <source>
        <strain evidence="1">NBRC 109834</strain>
    </source>
</reference>
<keyword evidence="2" id="KW-1185">Reference proteome</keyword>
<evidence type="ECO:0000313" key="2">
    <source>
        <dbReference type="Proteomes" id="UP000612899"/>
    </source>
</evidence>
<name>A0A8J3QAZ6_9ACTN</name>
<gene>
    <name evidence="1" type="ORF">Rhe02_55700</name>
</gene>
<sequence length="720" mass="75574">MTPLTLAVATLSWSWGAAMPNAQQLTAELYYSGSWHAYPAYISQPANLVRDRKPGGTEPEPARTSLRLAGWINPESPLSPLYGAAGVNTPIRVKLSTDVRLTGEVTRWIPERTLGHSVGKGVAWTTVEVNSAFYRLGQGVDTARSPMYRSMIGTSAGDYVPHAYWPMEDGRDVTVFASAVAGQPGQPLIYGGVDAVQPAADSAMTGSLPVPLLPGDTYIEFSVPAYTDTGQWVAQVATRLTDTNADAGLIIYADDLIIQVQYGHGNLTVAAAPVSDPGALIFSNSDGVEADDIFLAACSLVVSSVDTGGGDVFTARLLSPTGATVGQTIDVNPGVYRSLSGQRILVASGGTDPIAAGHLGVFTDPAFNASTDGIEGARAMYGWKGELGGARALRVGREHGITVTVEGEDSTPMGPQPVAQFLGILADIERTDGGVAFEKRDGSAIYRTGRGRLNRSVALTLPYTSIAPSLQLVLGARDRRNDVTVKTPASSSMRVELASGALSVQPPPSGIGRIETTISVNPETDDALVDLGWWYLHTLTVEGVLYETVTVDLIAAPAIAAATAAVDVDDVILLTGLPADESLADVYLTVLGIVAERIEGASRSITFRCVRGDTYKCGVYGSDPIGSLYDSDTSTLATGYSATATSFSVASSDGTLWITGSGAPNFPIFWDIEGMRIQVDAISGATSPQTATVVRNVDGWDKALSSGAKVSLWDPARYAR</sequence>
<comment type="caution">
    <text evidence="1">The sequence shown here is derived from an EMBL/GenBank/DDBJ whole genome shotgun (WGS) entry which is preliminary data.</text>
</comment>
<organism evidence="1 2">
    <name type="scientific">Rhizocola hellebori</name>
    <dbReference type="NCBI Taxonomy" id="1392758"/>
    <lineage>
        <taxon>Bacteria</taxon>
        <taxon>Bacillati</taxon>
        <taxon>Actinomycetota</taxon>
        <taxon>Actinomycetes</taxon>
        <taxon>Micromonosporales</taxon>
        <taxon>Micromonosporaceae</taxon>
        <taxon>Rhizocola</taxon>
    </lineage>
</organism>
<dbReference type="Proteomes" id="UP000612899">
    <property type="component" value="Unassembled WGS sequence"/>
</dbReference>
<proteinExistence type="predicted"/>
<accession>A0A8J3QAZ6</accession>
<evidence type="ECO:0000313" key="1">
    <source>
        <dbReference type="EMBL" id="GIH07503.1"/>
    </source>
</evidence>